<feature type="non-terminal residue" evidence="1">
    <location>
        <position position="1"/>
    </location>
</feature>
<evidence type="ECO:0000313" key="2">
    <source>
        <dbReference type="Proteomes" id="UP000291084"/>
    </source>
</evidence>
<dbReference type="EMBL" id="AP015041">
    <property type="protein sequence ID" value="BAT96293.1"/>
    <property type="molecule type" value="Genomic_DNA"/>
</dbReference>
<proteinExistence type="predicted"/>
<reference evidence="1 2" key="1">
    <citation type="journal article" date="2015" name="Sci. Rep.">
        <title>The power of single molecule real-time sequencing technology in the de novo assembly of a eukaryotic genome.</title>
        <authorList>
            <person name="Sakai H."/>
            <person name="Naito K."/>
            <person name="Ogiso-Tanaka E."/>
            <person name="Takahashi Y."/>
            <person name="Iseki K."/>
            <person name="Muto C."/>
            <person name="Satou K."/>
            <person name="Teruya K."/>
            <person name="Shiroma A."/>
            <person name="Shimoji M."/>
            <person name="Hirano T."/>
            <person name="Itoh T."/>
            <person name="Kaga A."/>
            <person name="Tomooka N."/>
        </authorList>
    </citation>
    <scope>NUCLEOTIDE SEQUENCE [LARGE SCALE GENOMIC DNA]</scope>
    <source>
        <strain evidence="2">cv. Shumari</strain>
    </source>
</reference>
<evidence type="ECO:0000313" key="1">
    <source>
        <dbReference type="EMBL" id="BAT96293.1"/>
    </source>
</evidence>
<sequence>NCPFGKLRCGFFPAGVYGQYHENKLLTTLSVASITRMTSRQYCGFAEKLSGDRCGAYPRAVLPAPFNSHSVSPNFS</sequence>
<protein>
    <submittedName>
        <fullName evidence="1">Uncharacterized protein</fullName>
    </submittedName>
</protein>
<dbReference type="AlphaFoldDB" id="A0A0S3SU02"/>
<gene>
    <name evidence="1" type="primary">Vigan.08G320800</name>
    <name evidence="1" type="ORF">VIGAN_08320800</name>
</gene>
<accession>A0A0S3SU02</accession>
<dbReference type="Proteomes" id="UP000291084">
    <property type="component" value="Chromosome 8"/>
</dbReference>
<name>A0A0S3SU02_PHAAN</name>
<keyword evidence="2" id="KW-1185">Reference proteome</keyword>
<organism evidence="1 2">
    <name type="scientific">Vigna angularis var. angularis</name>
    <dbReference type="NCBI Taxonomy" id="157739"/>
    <lineage>
        <taxon>Eukaryota</taxon>
        <taxon>Viridiplantae</taxon>
        <taxon>Streptophyta</taxon>
        <taxon>Embryophyta</taxon>
        <taxon>Tracheophyta</taxon>
        <taxon>Spermatophyta</taxon>
        <taxon>Magnoliopsida</taxon>
        <taxon>eudicotyledons</taxon>
        <taxon>Gunneridae</taxon>
        <taxon>Pentapetalae</taxon>
        <taxon>rosids</taxon>
        <taxon>fabids</taxon>
        <taxon>Fabales</taxon>
        <taxon>Fabaceae</taxon>
        <taxon>Papilionoideae</taxon>
        <taxon>50 kb inversion clade</taxon>
        <taxon>NPAAA clade</taxon>
        <taxon>indigoferoid/millettioid clade</taxon>
        <taxon>Phaseoleae</taxon>
        <taxon>Vigna</taxon>
    </lineage>
</organism>